<organism evidence="2 3">
    <name type="scientific">Acaulospora morrowiae</name>
    <dbReference type="NCBI Taxonomy" id="94023"/>
    <lineage>
        <taxon>Eukaryota</taxon>
        <taxon>Fungi</taxon>
        <taxon>Fungi incertae sedis</taxon>
        <taxon>Mucoromycota</taxon>
        <taxon>Glomeromycotina</taxon>
        <taxon>Glomeromycetes</taxon>
        <taxon>Diversisporales</taxon>
        <taxon>Acaulosporaceae</taxon>
        <taxon>Acaulospora</taxon>
    </lineage>
</organism>
<reference evidence="2" key="1">
    <citation type="submission" date="2021-06" db="EMBL/GenBank/DDBJ databases">
        <authorList>
            <person name="Kallberg Y."/>
            <person name="Tangrot J."/>
            <person name="Rosling A."/>
        </authorList>
    </citation>
    <scope>NUCLEOTIDE SEQUENCE</scope>
    <source>
        <strain evidence="2">CL551</strain>
    </source>
</reference>
<dbReference type="AlphaFoldDB" id="A0A9N9N2Z1"/>
<protein>
    <submittedName>
        <fullName evidence="2">11638_t:CDS:1</fullName>
    </submittedName>
</protein>
<feature type="non-terminal residue" evidence="2">
    <location>
        <position position="1"/>
    </location>
</feature>
<comment type="caution">
    <text evidence="2">The sequence shown here is derived from an EMBL/GenBank/DDBJ whole genome shotgun (WGS) entry which is preliminary data.</text>
</comment>
<keyword evidence="3" id="KW-1185">Reference proteome</keyword>
<evidence type="ECO:0000313" key="3">
    <source>
        <dbReference type="Proteomes" id="UP000789342"/>
    </source>
</evidence>
<evidence type="ECO:0000313" key="2">
    <source>
        <dbReference type="EMBL" id="CAG8698139.1"/>
    </source>
</evidence>
<feature type="compositionally biased region" description="Polar residues" evidence="1">
    <location>
        <begin position="49"/>
        <end position="77"/>
    </location>
</feature>
<gene>
    <name evidence="2" type="ORF">AMORRO_LOCUS11963</name>
</gene>
<name>A0A9N9N2Z1_9GLOM</name>
<dbReference type="Proteomes" id="UP000789342">
    <property type="component" value="Unassembled WGS sequence"/>
</dbReference>
<dbReference type="EMBL" id="CAJVPV010016438">
    <property type="protein sequence ID" value="CAG8698139.1"/>
    <property type="molecule type" value="Genomic_DNA"/>
</dbReference>
<feature type="region of interest" description="Disordered" evidence="1">
    <location>
        <begin position="27"/>
        <end position="83"/>
    </location>
</feature>
<accession>A0A9N9N2Z1</accession>
<evidence type="ECO:0000256" key="1">
    <source>
        <dbReference type="SAM" id="MobiDB-lite"/>
    </source>
</evidence>
<sequence length="83" mass="9973">ERDKMFVDTAKKLMEVKCYTCHEKEHISPDHKDGIKKIQEPFERRNSYPGRNTSYNNRNIGYSRTNNYNRNGSSYNTGYKKRY</sequence>
<proteinExistence type="predicted"/>
<feature type="compositionally biased region" description="Basic and acidic residues" evidence="1">
    <location>
        <begin position="27"/>
        <end position="46"/>
    </location>
</feature>